<accession>A0A0M3N0G0</accession>
<reference evidence="3" key="1">
    <citation type="journal article" date="2015" name="J. Antibiot.">
        <title>Conserved biosynthetic pathways for phosalacine, bialaphos and newly discovered phosphonic acid natural products.</title>
        <authorList>
            <person name="Blodgett J.A.V."/>
            <person name="Zhang J.K."/>
            <person name="Yu X."/>
            <person name="Metcalf W.W."/>
        </authorList>
    </citation>
    <scope>NUCLEOTIDE SEQUENCE</scope>
    <source>
        <strain evidence="3">NRRL B-16230</strain>
    </source>
</reference>
<dbReference type="InterPro" id="IPR001031">
    <property type="entry name" value="Thioesterase"/>
</dbReference>
<dbReference type="BioCyc" id="MetaCyc:MONOMER-19755"/>
<sequence>MSRWIQRTGAPDAVARVVCAGRAGGSARDFDGWRAVLGPLVETAAVQLPGRLDRFTEPPVGDLPEIAGQVAAAVTALEPLPYVLFGDCMGALVAFETARALRRSGAPAPAALVVASYPAPHRIRTERPYHDAPAAELKRRLYEVGGVPPVALADDELFELLLPVLRADFAAFERYRYVEEEPLGIPVHAVVGADDLYVPLAAVREWSEHVGPDGEFTARTFPGGHFFLREGDEPAAWVRGLALAAAGGPR</sequence>
<dbReference type="InterPro" id="IPR012223">
    <property type="entry name" value="TEII"/>
</dbReference>
<dbReference type="Gene3D" id="3.40.50.1820">
    <property type="entry name" value="alpha/beta hydrolase"/>
    <property type="match status" value="1"/>
</dbReference>
<dbReference type="GO" id="GO:0008610">
    <property type="term" value="P:lipid biosynthetic process"/>
    <property type="evidence" value="ECO:0007669"/>
    <property type="project" value="TreeGrafter"/>
</dbReference>
<dbReference type="PANTHER" id="PTHR11487:SF0">
    <property type="entry name" value="S-ACYL FATTY ACID SYNTHASE THIOESTERASE, MEDIUM CHAIN"/>
    <property type="match status" value="1"/>
</dbReference>
<dbReference type="OrthoDB" id="3872750at2"/>
<comment type="similarity">
    <text evidence="1">Belongs to the thioesterase family.</text>
</comment>
<dbReference type="RefSeq" id="WP_033213696.1">
    <property type="nucleotide sequence ID" value="NZ_JNWZ01000012.1"/>
</dbReference>
<name>A0A0M3N0G0_9ACTN</name>
<dbReference type="PANTHER" id="PTHR11487">
    <property type="entry name" value="THIOESTERASE"/>
    <property type="match status" value="1"/>
</dbReference>
<dbReference type="Pfam" id="PF00975">
    <property type="entry name" value="Thioesterase"/>
    <property type="match status" value="1"/>
</dbReference>
<evidence type="ECO:0000256" key="1">
    <source>
        <dbReference type="ARBA" id="ARBA00007169"/>
    </source>
</evidence>
<gene>
    <name evidence="3" type="primary">phpL</name>
</gene>
<feature type="domain" description="Thioesterase" evidence="2">
    <location>
        <begin position="16"/>
        <end position="233"/>
    </location>
</feature>
<dbReference type="InterPro" id="IPR029058">
    <property type="entry name" value="AB_hydrolase_fold"/>
</dbReference>
<organism evidence="3">
    <name type="scientific">Kitasatospora phosalacinea</name>
    <dbReference type="NCBI Taxonomy" id="2065"/>
    <lineage>
        <taxon>Bacteria</taxon>
        <taxon>Bacillati</taxon>
        <taxon>Actinomycetota</taxon>
        <taxon>Actinomycetes</taxon>
        <taxon>Kitasatosporales</taxon>
        <taxon>Streptomycetaceae</taxon>
        <taxon>Kitasatospora</taxon>
    </lineage>
</organism>
<dbReference type="SUPFAM" id="SSF53474">
    <property type="entry name" value="alpha/beta-Hydrolases"/>
    <property type="match status" value="1"/>
</dbReference>
<proteinExistence type="inferred from homology"/>
<dbReference type="AlphaFoldDB" id="A0A0M3N0G0"/>
<dbReference type="EMBL" id="KP185121">
    <property type="protein sequence ID" value="AKO69618.1"/>
    <property type="molecule type" value="Genomic_DNA"/>
</dbReference>
<protein>
    <submittedName>
        <fullName evidence="3">PhpL</fullName>
    </submittedName>
</protein>
<evidence type="ECO:0000259" key="2">
    <source>
        <dbReference type="Pfam" id="PF00975"/>
    </source>
</evidence>
<evidence type="ECO:0000313" key="3">
    <source>
        <dbReference type="EMBL" id="AKO69618.1"/>
    </source>
</evidence>